<dbReference type="eggNOG" id="COG1030">
    <property type="taxonomic scope" value="Bacteria"/>
</dbReference>
<comment type="subcellular location">
    <subcellularLocation>
        <location evidence="1">Membrane</location>
        <topology evidence="1">Multi-pass membrane protein</topology>
    </subcellularLocation>
</comment>
<dbReference type="RefSeq" id="WP_003466503.1">
    <property type="nucleotide sequence ID" value="NZ_APML01000019.1"/>
</dbReference>
<evidence type="ECO:0000259" key="6">
    <source>
        <dbReference type="Pfam" id="PF01957"/>
    </source>
</evidence>
<feature type="transmembrane region" description="Helical" evidence="5">
    <location>
        <begin position="77"/>
        <end position="96"/>
    </location>
</feature>
<comment type="caution">
    <text evidence="7">The sequence shown here is derived from an EMBL/GenBank/DDBJ whole genome shotgun (WGS) entry which is preliminary data.</text>
</comment>
<feature type="transmembrane region" description="Helical" evidence="5">
    <location>
        <begin position="12"/>
        <end position="45"/>
    </location>
</feature>
<dbReference type="OrthoDB" id="9806253at2"/>
<evidence type="ECO:0000256" key="2">
    <source>
        <dbReference type="ARBA" id="ARBA00022692"/>
    </source>
</evidence>
<gene>
    <name evidence="7" type="ORF">J416_05723</name>
</gene>
<proteinExistence type="predicted"/>
<feature type="transmembrane region" description="Helical" evidence="5">
    <location>
        <begin position="51"/>
        <end position="70"/>
    </location>
</feature>
<protein>
    <recommendedName>
        <fullName evidence="6">NfeD-like C-terminal domain-containing protein</fullName>
    </recommendedName>
</protein>
<organism evidence="7 8">
    <name type="scientific">Gracilibacillus halophilus YIM-C55.5</name>
    <dbReference type="NCBI Taxonomy" id="1308866"/>
    <lineage>
        <taxon>Bacteria</taxon>
        <taxon>Bacillati</taxon>
        <taxon>Bacillota</taxon>
        <taxon>Bacilli</taxon>
        <taxon>Bacillales</taxon>
        <taxon>Bacillaceae</taxon>
        <taxon>Gracilibacillus</taxon>
    </lineage>
</organism>
<dbReference type="Pfam" id="PF01957">
    <property type="entry name" value="NfeD"/>
    <property type="match status" value="1"/>
</dbReference>
<name>N4WT09_9BACI</name>
<dbReference type="AlphaFoldDB" id="N4WT09"/>
<evidence type="ECO:0000256" key="4">
    <source>
        <dbReference type="ARBA" id="ARBA00023136"/>
    </source>
</evidence>
<sequence>MFAITTDWMSFLIIGFATLFLIGELLVNVKGIFSIIGFGFLTVYFASSLDPGMFFLMVALYMMGLGLVLIDGKIINDGTLAVIGLVIMIISVGFTAPSWSSGLYAVLGVFIGGFLSFGFLKVFPKRRMWSKIPLSDQLTEEKGYSTMNQSYYHLIGKQGYTITDMRPIGTIRIDESEYSAITEGKWLKRDTPIQVADVDGTRILVKDIRERTKKA</sequence>
<evidence type="ECO:0000313" key="8">
    <source>
        <dbReference type="Proteomes" id="UP000012283"/>
    </source>
</evidence>
<feature type="transmembrane region" description="Helical" evidence="5">
    <location>
        <begin position="102"/>
        <end position="123"/>
    </location>
</feature>
<dbReference type="InterPro" id="IPR052165">
    <property type="entry name" value="Membrane_assoc_protease"/>
</dbReference>
<dbReference type="PANTHER" id="PTHR33507:SF3">
    <property type="entry name" value="INNER MEMBRANE PROTEIN YBBJ"/>
    <property type="match status" value="1"/>
</dbReference>
<accession>N4WT09</accession>
<evidence type="ECO:0000256" key="1">
    <source>
        <dbReference type="ARBA" id="ARBA00004141"/>
    </source>
</evidence>
<feature type="domain" description="NfeD-like C-terminal" evidence="6">
    <location>
        <begin position="154"/>
        <end position="206"/>
    </location>
</feature>
<dbReference type="PATRIC" id="fig|1308866.3.peg.1158"/>
<dbReference type="STRING" id="1308866.J416_05723"/>
<reference evidence="7 8" key="1">
    <citation type="submission" date="2013-03" db="EMBL/GenBank/DDBJ databases">
        <title>Draft genome sequence of Gracibacillus halophilus YIM-C55.5, a moderately halophilic and thermophilic organism from the Xiaochaidamu salt lake.</title>
        <authorList>
            <person name="Sugumar T."/>
            <person name="Polireddy D.R."/>
            <person name="Antony A."/>
            <person name="Madhava Y.R."/>
            <person name="Sivakumar N."/>
        </authorList>
    </citation>
    <scope>NUCLEOTIDE SEQUENCE [LARGE SCALE GENOMIC DNA]</scope>
    <source>
        <strain evidence="7 8">YIM-C55.5</strain>
    </source>
</reference>
<keyword evidence="8" id="KW-1185">Reference proteome</keyword>
<evidence type="ECO:0000256" key="3">
    <source>
        <dbReference type="ARBA" id="ARBA00022989"/>
    </source>
</evidence>
<dbReference type="EMBL" id="APML01000019">
    <property type="protein sequence ID" value="ENH97485.1"/>
    <property type="molecule type" value="Genomic_DNA"/>
</dbReference>
<keyword evidence="4 5" id="KW-0472">Membrane</keyword>
<dbReference type="InterPro" id="IPR002810">
    <property type="entry name" value="NfeD-like_C"/>
</dbReference>
<evidence type="ECO:0000256" key="5">
    <source>
        <dbReference type="SAM" id="Phobius"/>
    </source>
</evidence>
<dbReference type="Proteomes" id="UP000012283">
    <property type="component" value="Unassembled WGS sequence"/>
</dbReference>
<dbReference type="Gene3D" id="2.40.50.140">
    <property type="entry name" value="Nucleic acid-binding proteins"/>
    <property type="match status" value="1"/>
</dbReference>
<dbReference type="PANTHER" id="PTHR33507">
    <property type="entry name" value="INNER MEMBRANE PROTEIN YBBJ"/>
    <property type="match status" value="1"/>
</dbReference>
<keyword evidence="3 5" id="KW-1133">Transmembrane helix</keyword>
<dbReference type="GO" id="GO:0005886">
    <property type="term" value="C:plasma membrane"/>
    <property type="evidence" value="ECO:0007669"/>
    <property type="project" value="TreeGrafter"/>
</dbReference>
<evidence type="ECO:0000313" key="7">
    <source>
        <dbReference type="EMBL" id="ENH97485.1"/>
    </source>
</evidence>
<keyword evidence="2 5" id="KW-0812">Transmembrane</keyword>
<dbReference type="InterPro" id="IPR012340">
    <property type="entry name" value="NA-bd_OB-fold"/>
</dbReference>